<keyword evidence="1" id="KW-0472">Membrane</keyword>
<dbReference type="AlphaFoldDB" id="A0A8J8NKB4"/>
<feature type="signal peptide" evidence="2">
    <location>
        <begin position="1"/>
        <end position="17"/>
    </location>
</feature>
<accession>A0A8J8NKB4</accession>
<dbReference type="EMBL" id="RRYP01013079">
    <property type="protein sequence ID" value="TNV76718.1"/>
    <property type="molecule type" value="Genomic_DNA"/>
</dbReference>
<organism evidence="3 4">
    <name type="scientific">Halteria grandinella</name>
    <dbReference type="NCBI Taxonomy" id="5974"/>
    <lineage>
        <taxon>Eukaryota</taxon>
        <taxon>Sar</taxon>
        <taxon>Alveolata</taxon>
        <taxon>Ciliophora</taxon>
        <taxon>Intramacronucleata</taxon>
        <taxon>Spirotrichea</taxon>
        <taxon>Stichotrichia</taxon>
        <taxon>Sporadotrichida</taxon>
        <taxon>Halteriidae</taxon>
        <taxon>Halteria</taxon>
    </lineage>
</organism>
<reference evidence="3" key="1">
    <citation type="submission" date="2019-06" db="EMBL/GenBank/DDBJ databases">
        <authorList>
            <person name="Zheng W."/>
        </authorList>
    </citation>
    <scope>NUCLEOTIDE SEQUENCE</scope>
    <source>
        <strain evidence="3">QDHG01</strain>
    </source>
</reference>
<feature type="chain" id="PRO_5035198345" evidence="2">
    <location>
        <begin position="18"/>
        <end position="169"/>
    </location>
</feature>
<keyword evidence="2" id="KW-0732">Signal</keyword>
<name>A0A8J8NKB4_HALGN</name>
<keyword evidence="1" id="KW-1133">Transmembrane helix</keyword>
<dbReference type="Proteomes" id="UP000785679">
    <property type="component" value="Unassembled WGS sequence"/>
</dbReference>
<keyword evidence="4" id="KW-1185">Reference proteome</keyword>
<sequence length="169" mass="19493">MHYLLTLLLHDLTFIVGCTDTALLTDTPLLSFGTMKKQFFTYIVSYLLLDDHYLLFLHFSLAVVIIFLSHCKLLLLNRSGILIHLLFLIWNPPVMVHFGEPELQLSPYQSLLRMGKRDLSLRKTKLSLSVQSSLVCAELRQTLMGVTKKIFEEDHYNIQRECILPQASL</sequence>
<feature type="transmembrane region" description="Helical" evidence="1">
    <location>
        <begin position="53"/>
        <end position="75"/>
    </location>
</feature>
<gene>
    <name evidence="3" type="ORF">FGO68_gene2645</name>
</gene>
<protein>
    <submittedName>
        <fullName evidence="3">Uncharacterized protein</fullName>
    </submittedName>
</protein>
<feature type="transmembrane region" description="Helical" evidence="1">
    <location>
        <begin position="12"/>
        <end position="32"/>
    </location>
</feature>
<evidence type="ECO:0000256" key="2">
    <source>
        <dbReference type="SAM" id="SignalP"/>
    </source>
</evidence>
<proteinExistence type="predicted"/>
<evidence type="ECO:0000313" key="4">
    <source>
        <dbReference type="Proteomes" id="UP000785679"/>
    </source>
</evidence>
<comment type="caution">
    <text evidence="3">The sequence shown here is derived from an EMBL/GenBank/DDBJ whole genome shotgun (WGS) entry which is preliminary data.</text>
</comment>
<keyword evidence="1" id="KW-0812">Transmembrane</keyword>
<evidence type="ECO:0000256" key="1">
    <source>
        <dbReference type="SAM" id="Phobius"/>
    </source>
</evidence>
<evidence type="ECO:0000313" key="3">
    <source>
        <dbReference type="EMBL" id="TNV76718.1"/>
    </source>
</evidence>